<dbReference type="RefSeq" id="WP_184452234.1">
    <property type="nucleotide sequence ID" value="NZ_JACHMK010000001.1"/>
</dbReference>
<organism evidence="2 3">
    <name type="scientific">Schaalia hyovaginalis</name>
    <dbReference type="NCBI Taxonomy" id="29316"/>
    <lineage>
        <taxon>Bacteria</taxon>
        <taxon>Bacillati</taxon>
        <taxon>Actinomycetota</taxon>
        <taxon>Actinomycetes</taxon>
        <taxon>Actinomycetales</taxon>
        <taxon>Actinomycetaceae</taxon>
        <taxon>Schaalia</taxon>
    </lineage>
</organism>
<dbReference type="EC" id="3.1.4.46" evidence="2"/>
<reference evidence="2" key="1">
    <citation type="submission" date="2020-08" db="EMBL/GenBank/DDBJ databases">
        <title>Sequencing the genomes of 1000 actinobacteria strains.</title>
        <authorList>
            <person name="Klenk H.-P."/>
        </authorList>
    </citation>
    <scope>NUCLEOTIDE SEQUENCE</scope>
    <source>
        <strain evidence="2">DSM 10695</strain>
    </source>
</reference>
<dbReference type="InterPro" id="IPR017946">
    <property type="entry name" value="PLC-like_Pdiesterase_TIM-brl"/>
</dbReference>
<feature type="domain" description="GP-PDE" evidence="1">
    <location>
        <begin position="10"/>
        <end position="250"/>
    </location>
</feature>
<accession>A0A923E1Q0</accession>
<dbReference type="GO" id="GO:0006629">
    <property type="term" value="P:lipid metabolic process"/>
    <property type="evidence" value="ECO:0007669"/>
    <property type="project" value="InterPro"/>
</dbReference>
<evidence type="ECO:0000313" key="3">
    <source>
        <dbReference type="Proteomes" id="UP000617426"/>
    </source>
</evidence>
<dbReference type="AlphaFoldDB" id="A0A923E1Q0"/>
<sequence>MIPVASRVGPIILAHRGGDEKATENTLEAFSYAYSLGIRHIETDVHLTADGLVVVSHDPTLERCFGVQARISDMTYREISRLRDAQGHQMPLLAEALTAFPAMYFNIDAKAKGVEGPLLEVLSENRALDRVLVTSFDESRVRRMREATRARVATSLGMSAVVRLVGAAKTASHPARWRVPGPHLGVVAAQVPQSFGPITVVDRRFVAAAHSLGLAVHVWTVDEPEEIMSLIGLGVDGIVTNRPRFVRDFLSERGLWDRPAPPGAPKGQGARD</sequence>
<keyword evidence="3" id="KW-1185">Reference proteome</keyword>
<dbReference type="Gene3D" id="3.20.20.190">
    <property type="entry name" value="Phosphatidylinositol (PI) phosphodiesterase"/>
    <property type="match status" value="1"/>
</dbReference>
<dbReference type="PANTHER" id="PTHR46211">
    <property type="entry name" value="GLYCEROPHOSPHORYL DIESTER PHOSPHODIESTERASE"/>
    <property type="match status" value="1"/>
</dbReference>
<dbReference type="GeneID" id="85977949"/>
<dbReference type="InterPro" id="IPR030395">
    <property type="entry name" value="GP_PDE_dom"/>
</dbReference>
<dbReference type="Proteomes" id="UP000617426">
    <property type="component" value="Unassembled WGS sequence"/>
</dbReference>
<gene>
    <name evidence="2" type="ORF">HD592_000896</name>
</gene>
<protein>
    <submittedName>
        <fullName evidence="2">Glycerophosphoryl diester phosphodiesterase</fullName>
        <ecNumber evidence="2">3.1.4.46</ecNumber>
    </submittedName>
</protein>
<dbReference type="EMBL" id="JACHMK010000001">
    <property type="protein sequence ID" value="MBB6334331.1"/>
    <property type="molecule type" value="Genomic_DNA"/>
</dbReference>
<evidence type="ECO:0000259" key="1">
    <source>
        <dbReference type="PROSITE" id="PS51704"/>
    </source>
</evidence>
<dbReference type="SUPFAM" id="SSF51695">
    <property type="entry name" value="PLC-like phosphodiesterases"/>
    <property type="match status" value="1"/>
</dbReference>
<dbReference type="GO" id="GO:0008889">
    <property type="term" value="F:glycerophosphodiester phosphodiesterase activity"/>
    <property type="evidence" value="ECO:0007669"/>
    <property type="project" value="UniProtKB-EC"/>
</dbReference>
<evidence type="ECO:0000313" key="2">
    <source>
        <dbReference type="EMBL" id="MBB6334331.1"/>
    </source>
</evidence>
<keyword evidence="2" id="KW-0378">Hydrolase</keyword>
<dbReference type="Pfam" id="PF03009">
    <property type="entry name" value="GDPD"/>
    <property type="match status" value="1"/>
</dbReference>
<name>A0A923E1Q0_9ACTO</name>
<dbReference type="PANTHER" id="PTHR46211:SF14">
    <property type="entry name" value="GLYCEROPHOSPHODIESTER PHOSPHODIESTERASE"/>
    <property type="match status" value="1"/>
</dbReference>
<dbReference type="PROSITE" id="PS51704">
    <property type="entry name" value="GP_PDE"/>
    <property type="match status" value="1"/>
</dbReference>
<comment type="caution">
    <text evidence="2">The sequence shown here is derived from an EMBL/GenBank/DDBJ whole genome shotgun (WGS) entry which is preliminary data.</text>
</comment>
<proteinExistence type="predicted"/>